<dbReference type="AlphaFoldDB" id="A0A0W0SB83"/>
<evidence type="ECO:0000313" key="2">
    <source>
        <dbReference type="EMBL" id="KTC80631.1"/>
    </source>
</evidence>
<dbReference type="Pfam" id="PF16989">
    <property type="entry name" value="T6SS_VasJ"/>
    <property type="match status" value="1"/>
</dbReference>
<dbReference type="Pfam" id="PF06812">
    <property type="entry name" value="ImpA_N"/>
    <property type="match status" value="1"/>
</dbReference>
<feature type="domain" description="ImpA N-terminal" evidence="1">
    <location>
        <begin position="13"/>
        <end position="122"/>
    </location>
</feature>
<dbReference type="EMBL" id="LNXW01000013">
    <property type="protein sequence ID" value="KTC80631.1"/>
    <property type="molecule type" value="Genomic_DNA"/>
</dbReference>
<dbReference type="PATRIC" id="fig|28084.5.peg.2867"/>
<gene>
    <name evidence="2" type="ORF">Lche_2651</name>
</gene>
<comment type="caution">
    <text evidence="2">The sequence shown here is derived from an EMBL/GenBank/DDBJ whole genome shotgun (WGS) entry which is preliminary data.</text>
</comment>
<name>A0A0W0SB83_9GAMM</name>
<evidence type="ECO:0000313" key="3">
    <source>
        <dbReference type="Proteomes" id="UP000054921"/>
    </source>
</evidence>
<dbReference type="InterPro" id="IPR017739">
    <property type="entry name" value="T6SS-assoc_VCA0119"/>
</dbReference>
<protein>
    <recommendedName>
        <fullName evidence="1">ImpA N-terminal domain-containing protein</fullName>
    </recommendedName>
</protein>
<dbReference type="PANTHER" id="PTHR37024:SF5">
    <property type="entry name" value="IMPA N-TERMINAL DOMAIN-CONTAINING PROTEIN"/>
    <property type="match status" value="1"/>
</dbReference>
<dbReference type="Proteomes" id="UP000054921">
    <property type="component" value="Unassembled WGS sequence"/>
</dbReference>
<evidence type="ECO:0000259" key="1">
    <source>
        <dbReference type="Pfam" id="PF06812"/>
    </source>
</evidence>
<dbReference type="STRING" id="28084.Lche_2651"/>
<proteinExistence type="predicted"/>
<dbReference type="OrthoDB" id="1522895at2"/>
<dbReference type="InterPro" id="IPR010657">
    <property type="entry name" value="ImpA_N"/>
</dbReference>
<sequence>MFRMDSISKLGTNPIPGFSKAGQQCYEFSQYTLIRNEIQKLSRIGQSSEIDWPSISDNAIELLTYHTKDVQIASYLACSLFHQYQLEGLATGLDFLLDFIINFWEDAYPKGRLQAKIESLNWYATQSLNHLSQLKLTTEDEDFQQPISHTLKNIESELLARAVNIDLFANLREKIESINTFVPPVMEPKEKTIFEFHESKQQKEANIHLEPALLMLTQSARELMEKDPSNPYAYYLNRIAAWGGINAVPYHEEGLTLVKPPEFFNRERIKKVQNTGNLIEIVATAEEIIPQEPFWLDLNLISLNALKKLDKKFNPIYDAVKLELIHFINRIPGIEQLRFNDDTPFLSELYAEQMNQLMLKKTPQSGDSEKALSAIERKQLQEIKEAISQQDKKKQNSPHQLELLRKESISDKVKLLAYMAVCESLLAADEHAILKPYTAFIVELIEQHQLITWEPSLALEALILAYRCMKFLKNNSSPPELDHVFSLITKMDVKVAMELAHT</sequence>
<accession>A0A0W0SB83</accession>
<organism evidence="2 3">
    <name type="scientific">Legionella cherrii</name>
    <dbReference type="NCBI Taxonomy" id="28084"/>
    <lineage>
        <taxon>Bacteria</taxon>
        <taxon>Pseudomonadati</taxon>
        <taxon>Pseudomonadota</taxon>
        <taxon>Gammaproteobacteria</taxon>
        <taxon>Legionellales</taxon>
        <taxon>Legionellaceae</taxon>
        <taxon>Legionella</taxon>
    </lineage>
</organism>
<dbReference type="RefSeq" id="WP_058388061.1">
    <property type="nucleotide sequence ID" value="NZ_LNXW01000013.1"/>
</dbReference>
<reference evidence="2 3" key="1">
    <citation type="submission" date="2015-11" db="EMBL/GenBank/DDBJ databases">
        <title>Genomic analysis of 38 Legionella species identifies large and diverse effector repertoires.</title>
        <authorList>
            <person name="Burstein D."/>
            <person name="Amaro F."/>
            <person name="Zusman T."/>
            <person name="Lifshitz Z."/>
            <person name="Cohen O."/>
            <person name="Gilbert J.A."/>
            <person name="Pupko T."/>
            <person name="Shuman H.A."/>
            <person name="Segal G."/>
        </authorList>
    </citation>
    <scope>NUCLEOTIDE SEQUENCE [LARGE SCALE GENOMIC DNA]</scope>
    <source>
        <strain evidence="2 3">ORW</strain>
    </source>
</reference>
<dbReference type="PANTHER" id="PTHR37024">
    <property type="entry name" value="TYPE VI SECRETION SYSTEM DUF2094 AND IMPA-RELATED DOMAIN PROTEIN"/>
    <property type="match status" value="1"/>
</dbReference>